<evidence type="ECO:0000313" key="6">
    <source>
        <dbReference type="EMBL" id="EGZ11970.1"/>
    </source>
</evidence>
<evidence type="ECO:0000256" key="3">
    <source>
        <dbReference type="ARBA" id="ARBA00023306"/>
    </source>
</evidence>
<feature type="compositionally biased region" description="Polar residues" evidence="4">
    <location>
        <begin position="307"/>
        <end position="319"/>
    </location>
</feature>
<feature type="compositionally biased region" description="Polar residues" evidence="4">
    <location>
        <begin position="1158"/>
        <end position="1174"/>
    </location>
</feature>
<feature type="compositionally biased region" description="Low complexity" evidence="4">
    <location>
        <begin position="1"/>
        <end position="12"/>
    </location>
</feature>
<feature type="region of interest" description="Disordered" evidence="4">
    <location>
        <begin position="298"/>
        <end position="327"/>
    </location>
</feature>
<dbReference type="GO" id="GO:0003677">
    <property type="term" value="F:DNA binding"/>
    <property type="evidence" value="ECO:0007669"/>
    <property type="project" value="TreeGrafter"/>
</dbReference>
<proteinExistence type="predicted"/>
<comment type="subcellular location">
    <subcellularLocation>
        <location evidence="1">Nucleus</location>
    </subcellularLocation>
</comment>
<gene>
    <name evidence="6" type="ORF">PHYSODRAFT_255875</name>
</gene>
<evidence type="ECO:0000259" key="5">
    <source>
        <dbReference type="Pfam" id="PF04821"/>
    </source>
</evidence>
<feature type="compositionally biased region" description="Acidic residues" evidence="4">
    <location>
        <begin position="632"/>
        <end position="644"/>
    </location>
</feature>
<feature type="compositionally biased region" description="Acidic residues" evidence="4">
    <location>
        <begin position="1012"/>
        <end position="1021"/>
    </location>
</feature>
<dbReference type="SMR" id="G4ZY64"/>
<dbReference type="GO" id="GO:0006281">
    <property type="term" value="P:DNA repair"/>
    <property type="evidence" value="ECO:0007669"/>
    <property type="project" value="TreeGrafter"/>
</dbReference>
<feature type="compositionally biased region" description="Acidic residues" evidence="4">
    <location>
        <begin position="29"/>
        <end position="46"/>
    </location>
</feature>
<dbReference type="OMA" id="LTRNVAM"/>
<evidence type="ECO:0000256" key="4">
    <source>
        <dbReference type="SAM" id="MobiDB-lite"/>
    </source>
</evidence>
<dbReference type="AlphaFoldDB" id="G4ZY64"/>
<dbReference type="GO" id="GO:0000076">
    <property type="term" value="P:DNA replication checkpoint signaling"/>
    <property type="evidence" value="ECO:0007669"/>
    <property type="project" value="TreeGrafter"/>
</dbReference>
<dbReference type="GO" id="GO:0031298">
    <property type="term" value="C:replication fork protection complex"/>
    <property type="evidence" value="ECO:0007669"/>
    <property type="project" value="TreeGrafter"/>
</dbReference>
<dbReference type="Pfam" id="PF04821">
    <property type="entry name" value="TIMELESS"/>
    <property type="match status" value="1"/>
</dbReference>
<reference evidence="6 7" key="1">
    <citation type="journal article" date="2006" name="Science">
        <title>Phytophthora genome sequences uncover evolutionary origins and mechanisms of pathogenesis.</title>
        <authorList>
            <person name="Tyler B.M."/>
            <person name="Tripathy S."/>
            <person name="Zhang X."/>
            <person name="Dehal P."/>
            <person name="Jiang R.H."/>
            <person name="Aerts A."/>
            <person name="Arredondo F.D."/>
            <person name="Baxter L."/>
            <person name="Bensasson D."/>
            <person name="Beynon J.L."/>
            <person name="Chapman J."/>
            <person name="Damasceno C.M."/>
            <person name="Dorrance A.E."/>
            <person name="Dou D."/>
            <person name="Dickerman A.W."/>
            <person name="Dubchak I.L."/>
            <person name="Garbelotto M."/>
            <person name="Gijzen M."/>
            <person name="Gordon S.G."/>
            <person name="Govers F."/>
            <person name="Grunwald N.J."/>
            <person name="Huang W."/>
            <person name="Ivors K.L."/>
            <person name="Jones R.W."/>
            <person name="Kamoun S."/>
            <person name="Krampis K."/>
            <person name="Lamour K.H."/>
            <person name="Lee M.K."/>
            <person name="McDonald W.H."/>
            <person name="Medina M."/>
            <person name="Meijer H.J."/>
            <person name="Nordberg E.K."/>
            <person name="Maclean D.J."/>
            <person name="Ospina-Giraldo M.D."/>
            <person name="Morris P.F."/>
            <person name="Phuntumart V."/>
            <person name="Putnam N.H."/>
            <person name="Rash S."/>
            <person name="Rose J.K."/>
            <person name="Sakihama Y."/>
            <person name="Salamov A.A."/>
            <person name="Savidor A."/>
            <person name="Scheuring C.F."/>
            <person name="Smith B.M."/>
            <person name="Sobral B.W."/>
            <person name="Terry A."/>
            <person name="Torto-Alalibo T.A."/>
            <person name="Win J."/>
            <person name="Xu Z."/>
            <person name="Zhang H."/>
            <person name="Grigoriev I.V."/>
            <person name="Rokhsar D.S."/>
            <person name="Boore J.L."/>
        </authorList>
    </citation>
    <scope>NUCLEOTIDE SEQUENCE [LARGE SCALE GENOMIC DNA]</scope>
    <source>
        <strain evidence="6 7">P6497</strain>
    </source>
</reference>
<feature type="region of interest" description="Disordered" evidence="4">
    <location>
        <begin position="1155"/>
        <end position="1217"/>
    </location>
</feature>
<dbReference type="Proteomes" id="UP000002640">
    <property type="component" value="Unassembled WGS sequence"/>
</dbReference>
<dbReference type="GO" id="GO:0043111">
    <property type="term" value="P:replication fork arrest"/>
    <property type="evidence" value="ECO:0007669"/>
    <property type="project" value="TreeGrafter"/>
</dbReference>
<feature type="region of interest" description="Disordered" evidence="4">
    <location>
        <begin position="338"/>
        <end position="357"/>
    </location>
</feature>
<accession>G4ZY64</accession>
<feature type="compositionally biased region" description="Acidic residues" evidence="4">
    <location>
        <begin position="858"/>
        <end position="867"/>
    </location>
</feature>
<feature type="region of interest" description="Disordered" evidence="4">
    <location>
        <begin position="1"/>
        <end position="46"/>
    </location>
</feature>
<feature type="region of interest" description="Disordered" evidence="4">
    <location>
        <begin position="848"/>
        <end position="900"/>
    </location>
</feature>
<keyword evidence="7" id="KW-1185">Reference proteome</keyword>
<dbReference type="KEGG" id="psoj:PHYSODRAFT_255875"/>
<organism evidence="6 7">
    <name type="scientific">Phytophthora sojae (strain P6497)</name>
    <name type="common">Soybean stem and root rot agent</name>
    <name type="synonym">Phytophthora megasperma f. sp. glycines</name>
    <dbReference type="NCBI Taxonomy" id="1094619"/>
    <lineage>
        <taxon>Eukaryota</taxon>
        <taxon>Sar</taxon>
        <taxon>Stramenopiles</taxon>
        <taxon>Oomycota</taxon>
        <taxon>Peronosporomycetes</taxon>
        <taxon>Peronosporales</taxon>
        <taxon>Peronosporaceae</taxon>
        <taxon>Phytophthora</taxon>
    </lineage>
</organism>
<dbReference type="PANTHER" id="PTHR22940">
    <property type="entry name" value="TIMEOUT/TIMELESS-2"/>
    <property type="match status" value="1"/>
</dbReference>
<evidence type="ECO:0000256" key="2">
    <source>
        <dbReference type="ARBA" id="ARBA00023242"/>
    </source>
</evidence>
<dbReference type="InterPro" id="IPR044998">
    <property type="entry name" value="Timeless"/>
</dbReference>
<sequence>MSSTAAAASGNGSDRDEAATPTGATAQRDDDELEDFGVSSSDEDADANEPQLDAAMMNELLLVCSNLGMLRVPAPGEAPVLMRGEDCEQWIHDLQRAVRRDHAKHKLVAKQLGKWKILQKKLLPLLVNHQHDWSLVFSILKVLVMLTMKPARDSTNIAQQLKYLRQYKHEFLRCGVIPIMMTILVDPLSRKGSARTAQDYLNMEIVLTLIRNLLAIPNEDPRFVTSTTSYFSHLQEDFICTLHEENVYEMILLFAQDIDSQENREWNLLIMEMIDLTLDCSQPKSVVAFAKKQLTGETAKGSGAQPAANSTPVGNSRPSRNAAPAGGDLLAKLNSEKKASALHQSGSRRHSNFGGVLTMVGPTGRTTVLSDFSKTVYDQVPQAAKKPVSRRRGKKNAAPVTDIQEIFGGKGKVTESDEWVAYDAGSPRDRLQYFHLVWFLTTYHRLKVQALKSHYKHQLKAVQKKTTELQNALDFTTPPPPAPEKPDYDEKAVLSTLDMFSFNFVLQSIENYATMKNYHGMTVSVQLLAEMMAYLAELTASDDPRFQRIADSLQHKIFYERDFLDRLPVLLKTWSPGLFPKAYVVDVVTLTHLVFKVLDSQGTIKVLSRRKAYLDKKRLKKKRGDGESKEGEDSDGSSTDEEETERQAQLLMEMQRKEADFDVRKYFSSMLSSDTIRMYCSLLADYRENSAKVNHYIHSFFYRTKHFQIYQQEEWTMQPILFNIHVLLLFNKMLQDTYIQRLPEYKNFLDFIRGVVRDFFSLADKNNLLFVEALLRQPYPSKSCMLIQRNYDPIDSMSKSKSEAVALGRERRIEAINESRRHRIALDHEELEGEAEFQFTLGPSDFQSTSLVDKEGQQEEGEAEFNADDASSNPSEGASPAKPKPKRKAPISRAATERAKNWSKVEDRYLAKVFMKYRHLPSVYEVISYEDMFQERDRTPEQIERRVKYLKLHRKTHDSSDEDENDQTNSDGEQNGEQEESTEAVRESRLEKDLATLDTARPRRRLRRGADLSDEDSDDDMLLGGSTQATAEPSQSTNTGDAPTGGEPATASNAVHDEEMNAEDSSTEVQPSKTLHDDASQTQDMEDTQVLEDGIREEQSTEAEATQELDSVEDVAANDPAVSSPAPANVAAEDSAMTGVELPDATEAVTAEMEVANLNGSQEPTNPESDTADVQSLKRGRSDENADDEAEIEGTPAKKVHRTEAEEPTADASAREQ</sequence>
<name>G4ZY64_PHYSP</name>
<feature type="domain" description="Timeless N-terminal" evidence="5">
    <location>
        <begin position="83"/>
        <end position="358"/>
    </location>
</feature>
<protein>
    <recommendedName>
        <fullName evidence="5">Timeless N-terminal domain-containing protein</fullName>
    </recommendedName>
</protein>
<dbReference type="EMBL" id="JH159157">
    <property type="protein sequence ID" value="EGZ11970.1"/>
    <property type="molecule type" value="Genomic_DNA"/>
</dbReference>
<dbReference type="InParanoid" id="G4ZY64"/>
<dbReference type="STRING" id="1094619.G4ZY64"/>
<feature type="region of interest" description="Disordered" evidence="4">
    <location>
        <begin position="619"/>
        <end position="646"/>
    </location>
</feature>
<keyword evidence="2" id="KW-0539">Nucleus</keyword>
<feature type="compositionally biased region" description="Basic and acidic residues" evidence="4">
    <location>
        <begin position="983"/>
        <end position="995"/>
    </location>
</feature>
<feature type="compositionally biased region" description="Low complexity" evidence="4">
    <location>
        <begin position="1115"/>
        <end position="1132"/>
    </location>
</feature>
<keyword evidence="3" id="KW-0131">Cell cycle</keyword>
<feature type="compositionally biased region" description="Polar residues" evidence="4">
    <location>
        <begin position="1027"/>
        <end position="1041"/>
    </location>
</feature>
<evidence type="ECO:0000256" key="1">
    <source>
        <dbReference type="ARBA" id="ARBA00004123"/>
    </source>
</evidence>
<dbReference type="InterPro" id="IPR006906">
    <property type="entry name" value="Timeless_N"/>
</dbReference>
<feature type="region of interest" description="Disordered" evidence="4">
    <location>
        <begin position="953"/>
        <end position="1143"/>
    </location>
</feature>
<dbReference type="PANTHER" id="PTHR22940:SF4">
    <property type="entry name" value="PROTEIN TIMELESS HOMOLOG"/>
    <property type="match status" value="1"/>
</dbReference>
<dbReference type="RefSeq" id="XP_009532303.1">
    <property type="nucleotide sequence ID" value="XM_009534008.1"/>
</dbReference>
<evidence type="ECO:0000313" key="7">
    <source>
        <dbReference type="Proteomes" id="UP000002640"/>
    </source>
</evidence>
<dbReference type="GeneID" id="20638661"/>